<protein>
    <submittedName>
        <fullName evidence="2">Uncharacterized protein</fullName>
    </submittedName>
</protein>
<dbReference type="AlphaFoldDB" id="A0A9P0N355"/>
<dbReference type="Proteomes" id="UP001153321">
    <property type="component" value="Chromosome 21"/>
</dbReference>
<evidence type="ECO:0000256" key="1">
    <source>
        <dbReference type="SAM" id="Coils"/>
    </source>
</evidence>
<dbReference type="EMBL" id="LR824552">
    <property type="protein sequence ID" value="CAH1640752.1"/>
    <property type="molecule type" value="Genomic_DNA"/>
</dbReference>
<keyword evidence="3" id="KW-1185">Reference proteome</keyword>
<name>A0A9P0N355_SPOLI</name>
<accession>A0A9P0N355</accession>
<proteinExistence type="predicted"/>
<evidence type="ECO:0000313" key="3">
    <source>
        <dbReference type="Proteomes" id="UP001153321"/>
    </source>
</evidence>
<keyword evidence="1" id="KW-0175">Coiled coil</keyword>
<feature type="coiled-coil region" evidence="1">
    <location>
        <begin position="96"/>
        <end position="123"/>
    </location>
</feature>
<reference evidence="2" key="1">
    <citation type="submission" date="2022-02" db="EMBL/GenBank/DDBJ databases">
        <authorList>
            <person name="King R."/>
        </authorList>
    </citation>
    <scope>NUCLEOTIDE SEQUENCE</scope>
</reference>
<gene>
    <name evidence="2" type="ORF">SPLIT_LOCUS6108</name>
</gene>
<organism evidence="2 3">
    <name type="scientific">Spodoptera littoralis</name>
    <name type="common">Egyptian cotton leafworm</name>
    <dbReference type="NCBI Taxonomy" id="7109"/>
    <lineage>
        <taxon>Eukaryota</taxon>
        <taxon>Metazoa</taxon>
        <taxon>Ecdysozoa</taxon>
        <taxon>Arthropoda</taxon>
        <taxon>Hexapoda</taxon>
        <taxon>Insecta</taxon>
        <taxon>Pterygota</taxon>
        <taxon>Neoptera</taxon>
        <taxon>Endopterygota</taxon>
        <taxon>Lepidoptera</taxon>
        <taxon>Glossata</taxon>
        <taxon>Ditrysia</taxon>
        <taxon>Noctuoidea</taxon>
        <taxon>Noctuidae</taxon>
        <taxon>Amphipyrinae</taxon>
        <taxon>Spodoptera</taxon>
    </lineage>
</organism>
<sequence>MFVCAHCSIMAVDHLSDLCKHRFGDSKSGDLRVHRAECTNKINQHKSISIMQKFIKDYENNLNVIKNNQIKIYRAIDRYATRRTEVETNFLTATIFSQIENSLQQLYDRLETLENAITFSHQEKMHPSILDASYLIEELNQVQNEINGNLAFPPNINNYQNKSL</sequence>
<evidence type="ECO:0000313" key="2">
    <source>
        <dbReference type="EMBL" id="CAH1640752.1"/>
    </source>
</evidence>